<evidence type="ECO:0000313" key="4">
    <source>
        <dbReference type="Proteomes" id="UP000186817"/>
    </source>
</evidence>
<evidence type="ECO:0000313" key="3">
    <source>
        <dbReference type="EMBL" id="OLQ09229.1"/>
    </source>
</evidence>
<gene>
    <name evidence="3" type="primary">HMGS</name>
    <name evidence="3" type="ORF">AK812_SmicGene7162</name>
</gene>
<feature type="region of interest" description="Disordered" evidence="1">
    <location>
        <begin position="55"/>
        <end position="181"/>
    </location>
</feature>
<accession>A0A1Q9EP66</accession>
<dbReference type="GO" id="GO:0043328">
    <property type="term" value="P:protein transport to vacuole involved in ubiquitin-dependent protein catabolic process via the multivesicular body sorting pathway"/>
    <property type="evidence" value="ECO:0007669"/>
    <property type="project" value="TreeGrafter"/>
</dbReference>
<dbReference type="InterPro" id="IPR013746">
    <property type="entry name" value="HMG_CoA_synt_C_dom"/>
</dbReference>
<organism evidence="3 4">
    <name type="scientific">Symbiodinium microadriaticum</name>
    <name type="common">Dinoflagellate</name>
    <name type="synonym">Zooxanthella microadriatica</name>
    <dbReference type="NCBI Taxonomy" id="2951"/>
    <lineage>
        <taxon>Eukaryota</taxon>
        <taxon>Sar</taxon>
        <taxon>Alveolata</taxon>
        <taxon>Dinophyceae</taxon>
        <taxon>Suessiales</taxon>
        <taxon>Symbiodiniaceae</taxon>
        <taxon>Symbiodinium</taxon>
    </lineage>
</organism>
<reference evidence="3 4" key="1">
    <citation type="submission" date="2016-02" db="EMBL/GenBank/DDBJ databases">
        <title>Genome analysis of coral dinoflagellate symbionts highlights evolutionary adaptations to a symbiotic lifestyle.</title>
        <authorList>
            <person name="Aranda M."/>
            <person name="Li Y."/>
            <person name="Liew Y.J."/>
            <person name="Baumgarten S."/>
            <person name="Simakov O."/>
            <person name="Wilson M."/>
            <person name="Piel J."/>
            <person name="Ashoor H."/>
            <person name="Bougouffa S."/>
            <person name="Bajic V.B."/>
            <person name="Ryu T."/>
            <person name="Ravasi T."/>
            <person name="Bayer T."/>
            <person name="Micklem G."/>
            <person name="Kim H."/>
            <person name="Bhak J."/>
            <person name="Lajeunesse T.C."/>
            <person name="Voolstra C.R."/>
        </authorList>
    </citation>
    <scope>NUCLEOTIDE SEQUENCE [LARGE SCALE GENOMIC DNA]</scope>
    <source>
        <strain evidence="3 4">CCMP2467</strain>
    </source>
</reference>
<dbReference type="GO" id="GO:0010142">
    <property type="term" value="P:farnesyl diphosphate biosynthetic process, mevalonate pathway"/>
    <property type="evidence" value="ECO:0007669"/>
    <property type="project" value="InterPro"/>
</dbReference>
<dbReference type="InterPro" id="IPR016039">
    <property type="entry name" value="Thiolase-like"/>
</dbReference>
<evidence type="ECO:0000256" key="1">
    <source>
        <dbReference type="SAM" id="MobiDB-lite"/>
    </source>
</evidence>
<dbReference type="GO" id="GO:0005768">
    <property type="term" value="C:endosome"/>
    <property type="evidence" value="ECO:0007669"/>
    <property type="project" value="TreeGrafter"/>
</dbReference>
<dbReference type="PANTHER" id="PTHR23030">
    <property type="entry name" value="PCD6 INTERACTING PROTEIN-RELATED"/>
    <property type="match status" value="1"/>
</dbReference>
<proteinExistence type="predicted"/>
<dbReference type="EMBL" id="LSRX01000101">
    <property type="protein sequence ID" value="OLQ09229.1"/>
    <property type="molecule type" value="Genomic_DNA"/>
</dbReference>
<dbReference type="Gene3D" id="3.40.47.10">
    <property type="match status" value="1"/>
</dbReference>
<name>A0A1Q9EP66_SYMMI</name>
<feature type="compositionally biased region" description="Gly residues" evidence="1">
    <location>
        <begin position="138"/>
        <end position="152"/>
    </location>
</feature>
<sequence length="2010" mass="218687">MNSALSAAACQVKEELLEVHPPEGWKTDVHHQLRLAKQLFAKGVVVPPPAKAPAMCSPDNAAAQAVPSTHSPEKAASEAMPSTQNPEKAASEAMPTTKSPEKAPAKAMPVQSPQLVSPPMKKPKIQDSSKVMPKLPGGTTGKGRGDSGGGGPREADAVRDGGSGRGRPVSQQAAESVEKAATVAATAAPNVAAPKQQPAAPTSAAAAVGLGAAPSAATQSVQQPGAMPQPQPGTAATMGAVPNVVADKQPGGMPQPRAMGVGAAWYEATAGSYDANSKAGGTECGCAFAWVSTSLQAGWWDATGGANDGNNSHGIRCGTECGVACAGVFSCHPAAWCDATPSAYESTASAYDSTAGCDAASAYESTACCDATANACESTASAYDSTACCDATASAYESTAASAYDSTVCSAYDATASADDSNTGWTAIDTVYEGLRTLVGSHEPDGDLPPEIYNLYLQLLRRCARERANVEMNAAASHDEAAFVAAGLAPSQPEAGVMQAPAEAAAGVTQAPAEAAAGVTPAPAKPVAGVMQAPAAPMEAATVQAREDVPTTSPSEEFSQPSPPKGDGNAGRTVLRAQSLNSQTHPAEWSALYRYCHGKSIKNKDPEVRAEILAKWQTGVEINNTGDMVVILGKKVTGAIGHCEKHKLFKKCPYESVRKYLVQTSDRVECLCCTRGGSWCMCFGTGSGRSHAVVGEVECLVGQCLLVASGSYLRQGSEKLRELECMMEDAGYWSSLWVCLSLYMGSKPFMFRYILAGTFSENFDLSLGVGDLMLDDDEEKAPEPAAKKKVQPGSLPELDGEESVTDYVAKFKRACLSKKNAYRDVLEKLAEDKIDFPRDDMKRLENDMGCLNTLYQQLCDQELLLKSKKDFDETTTKIRDALLRFTSYVRKVQAKGKAKAKAEAKQEVTGARVVDNVLQNYIAHNAAEASAVAYNNAQTMEEGDPWRAALVQLGLAHTSKSDKESVFLNNVQALGFMLRTQDGHQGYGAGNKTLDSLMKHFVEDAKDCYMNGLPSPQGVFYLVFIRLEGDLPAQAKLAHSGRTYTNDPNCMCPWCSADGRDVPFGDYRRNAAWRATIGSDPPWRSSSPLHDLPGGEDQGFLSKDLFHISHLGVTRTCVASVICFLVAMGHFLPMEGGVSVPACLKEAYKDFAFFCKNILHETPDVKTFTKENLRWTKAKFPETSWPWLFDDVMSHVFDFLTALDDFHHLCYAVSGRATTAALFFPDAPMPHHSQRASCVLHRFDFCKPVGWHDMAPITDGKYSVECYLDALDACHSTLKQKLNGRGPLEVTDLNAFHTGGGYHIVKKAFERCLRAEGGRIKPDEKERLLVEKLLPSVSLLKIIGPCHTVSSFLNTASVVMNLMEKALGKILLVFTYGSGCAASMYQMRIDDVPFYDPMEIWKIQFYRNAIKMSPEASMPLHNIYIETWMKFDYKPTGRRNAKISLWKYEEDAYYLMEIDKFGRRFYHRGGLSTGHFLSHEDVWLTISLERSNFVSQLEGGICQIMSTVLSAIFCSDHSEPQGGFLLKGPSGQHVRLHFHWGICLADGAAHKQIWSSKGDAGTKFCLLCANVHARPATAGQDDDILDHGTMKYQDLILTTDQDVLQSYERLDQRQKAGMSKAQFAIWQQATGWTWNAHALLLNQTLLAKNQVKPVSQFCHDWMHGILQGTAPVVLYHTMQAIATEGFDIWSSMETYLPLWSFPGAWKAGHLAALFGSKHVAKYKSSQKFSSQASDLLGIFPVLRHFLYTIVLPAGSCPKACQAFLAQANLLDMVHQGTMFGATTRAKLLEAAETAIECFHCAEFQVPLMKKWHWLLHMPDFLQKHGTLPSTFTTERIHKTISAYATRLQKTGAFERNLMDQVVAMEITTLREPGLFPESCQLVKPHKPTKKQLQLLRHFLDGPASEAMVASSAKLARGGTIHCNDVVVFHHEDGLWELGQVWFHLDLGLQKVALLQRWIPTVDKDSHSAKCSISNDQGFVPIESIQYPLVYSKVSDQEATVLIPYQLYSRL</sequence>
<dbReference type="Proteomes" id="UP000186817">
    <property type="component" value="Unassembled WGS sequence"/>
</dbReference>
<feature type="region of interest" description="Disordered" evidence="1">
    <location>
        <begin position="538"/>
        <end position="572"/>
    </location>
</feature>
<feature type="compositionally biased region" description="Low complexity" evidence="1">
    <location>
        <begin position="550"/>
        <end position="560"/>
    </location>
</feature>
<dbReference type="SUPFAM" id="SSF53901">
    <property type="entry name" value="Thiolase-like"/>
    <property type="match status" value="1"/>
</dbReference>
<comment type="caution">
    <text evidence="3">The sequence shown here is derived from an EMBL/GenBank/DDBJ whole genome shotgun (WGS) entry which is preliminary data.</text>
</comment>
<feature type="region of interest" description="Disordered" evidence="1">
    <location>
        <begin position="216"/>
        <end position="237"/>
    </location>
</feature>
<evidence type="ECO:0000259" key="2">
    <source>
        <dbReference type="Pfam" id="PF08540"/>
    </source>
</evidence>
<dbReference type="GO" id="GO:0006084">
    <property type="term" value="P:acetyl-CoA metabolic process"/>
    <property type="evidence" value="ECO:0007669"/>
    <property type="project" value="InterPro"/>
</dbReference>
<feature type="domain" description="Hydroxymethylglutaryl-coenzyme A synthase C-terminal" evidence="2">
    <location>
        <begin position="1234"/>
        <end position="1311"/>
    </location>
</feature>
<dbReference type="OrthoDB" id="1269963at2759"/>
<feature type="domain" description="Hydroxymethylglutaryl-coenzyme A synthase C-terminal" evidence="2">
    <location>
        <begin position="1331"/>
        <end position="1467"/>
    </location>
</feature>
<dbReference type="GO" id="GO:0004421">
    <property type="term" value="F:hydroxymethylglutaryl-CoA synthase activity"/>
    <property type="evidence" value="ECO:0007669"/>
    <property type="project" value="InterPro"/>
</dbReference>
<keyword evidence="4" id="KW-1185">Reference proteome</keyword>
<dbReference type="Pfam" id="PF08540">
    <property type="entry name" value="HMG_CoA_synt_C"/>
    <property type="match status" value="2"/>
</dbReference>
<dbReference type="PANTHER" id="PTHR23030:SF30">
    <property type="entry name" value="TYROSINE-PROTEIN PHOSPHATASE NON-RECEPTOR TYPE 23"/>
    <property type="match status" value="1"/>
</dbReference>
<protein>
    <submittedName>
        <fullName evidence="3">Hydroxymethylglutaryl-CoA synthase</fullName>
    </submittedName>
</protein>